<gene>
    <name evidence="3" type="ORF">NEOLEDRAFT_1137924</name>
</gene>
<dbReference type="Proteomes" id="UP000076761">
    <property type="component" value="Unassembled WGS sequence"/>
</dbReference>
<dbReference type="InParanoid" id="A0A165QI87"/>
<reference evidence="3 4" key="1">
    <citation type="journal article" date="2016" name="Mol. Biol. Evol.">
        <title>Comparative Genomics of Early-Diverging Mushroom-Forming Fungi Provides Insights into the Origins of Lignocellulose Decay Capabilities.</title>
        <authorList>
            <person name="Nagy L.G."/>
            <person name="Riley R."/>
            <person name="Tritt A."/>
            <person name="Adam C."/>
            <person name="Daum C."/>
            <person name="Floudas D."/>
            <person name="Sun H."/>
            <person name="Yadav J.S."/>
            <person name="Pangilinan J."/>
            <person name="Larsson K.H."/>
            <person name="Matsuura K."/>
            <person name="Barry K."/>
            <person name="Labutti K."/>
            <person name="Kuo R."/>
            <person name="Ohm R.A."/>
            <person name="Bhattacharya S.S."/>
            <person name="Shirouzu T."/>
            <person name="Yoshinaga Y."/>
            <person name="Martin F.M."/>
            <person name="Grigoriev I.V."/>
            <person name="Hibbett D.S."/>
        </authorList>
    </citation>
    <scope>NUCLEOTIDE SEQUENCE [LARGE SCALE GENOMIC DNA]</scope>
    <source>
        <strain evidence="3 4">HHB14362 ss-1</strain>
    </source>
</reference>
<dbReference type="GO" id="GO:0046872">
    <property type="term" value="F:metal ion binding"/>
    <property type="evidence" value="ECO:0007669"/>
    <property type="project" value="InterPro"/>
</dbReference>
<dbReference type="InterPro" id="IPR006146">
    <property type="entry name" value="5'-Nucleotdase_CS"/>
</dbReference>
<keyword evidence="4" id="KW-1185">Reference proteome</keyword>
<dbReference type="InterPro" id="IPR053828">
    <property type="entry name" value="Nucleosidase_C"/>
</dbReference>
<evidence type="ECO:0000313" key="3">
    <source>
        <dbReference type="EMBL" id="KZT22467.1"/>
    </source>
</evidence>
<dbReference type="InterPro" id="IPR036907">
    <property type="entry name" value="5'-Nucleotdase_C_sf"/>
</dbReference>
<evidence type="ECO:0000256" key="1">
    <source>
        <dbReference type="SAM" id="SignalP"/>
    </source>
</evidence>
<sequence length="623" mass="69289">MKLALALTGLAAFVGLTYGCAEHGDEHDHAHLHKRLYPQTQLTRPTRPLEWGDLNIIHTTDSHGWLLGHQKTSFPEPNYSGDFGDFASFVTHMKEIALLKDVDLLLVDSGDLHDGTGLSDGFPPGGVDAHDSNQFIARLPYDAMAIGNHELYIYANTYDMYTNFVPQLDGRYLSSNVNITVYDKNNSSVSVPVGARYRKFETLKGRRVTALGVLYDFTGNDVNTTVQKVENMVKEQWFAEAIQDEPDFFLLVGHMPVSNDKWPVVFDAVRAVHPYTPIIILGGHTHIRDCNQPDGRSMALESGRYMETVGWLSVDLDKPGSTGNLTFTRRYLDPNRVTYQYHTSTSNGTFDTSQGKAITQGLLNLAEKYDLSYEYGVAPHDFTLSRAPYPSENSSLSLFIQKAAPVALTINNTRANIPNIMITNSGSQRFDIYSGPFTINDQLTASPFTDAFLYIPNVTYGVASQVLPALNGQGAEEKRGLRILDEREKEMYGRGDVEKVYRKWLAEMNEHAAREMRRRVEVNGTLGYVTKDACPGVGDDTYHTPLPYYSTPDFIGSNAPANVSDSDPIDLVFVDFIESQLLGILNTVQTVKNYTTADVFSYTPVLANAVLGLYAEKAWNSTS</sequence>
<dbReference type="PIRSF" id="PIRSF017316">
    <property type="entry name" value="Pesterase_C1039"/>
    <property type="match status" value="1"/>
</dbReference>
<dbReference type="GO" id="GO:0000166">
    <property type="term" value="F:nucleotide binding"/>
    <property type="evidence" value="ECO:0007669"/>
    <property type="project" value="InterPro"/>
</dbReference>
<dbReference type="InterPro" id="IPR014485">
    <property type="entry name" value="Pesterase_C1039"/>
</dbReference>
<dbReference type="AlphaFoldDB" id="A0A165QI87"/>
<dbReference type="InterPro" id="IPR006179">
    <property type="entry name" value="5_nucleotidase/apyrase"/>
</dbReference>
<dbReference type="Pfam" id="PF21953">
    <property type="entry name" value="NadN_nucleosid_C"/>
    <property type="match status" value="1"/>
</dbReference>
<dbReference type="PROSITE" id="PS00785">
    <property type="entry name" value="5_NUCLEOTIDASE_1"/>
    <property type="match status" value="1"/>
</dbReference>
<dbReference type="GO" id="GO:0005829">
    <property type="term" value="C:cytosol"/>
    <property type="evidence" value="ECO:0007669"/>
    <property type="project" value="TreeGrafter"/>
</dbReference>
<dbReference type="SUPFAM" id="SSF56300">
    <property type="entry name" value="Metallo-dependent phosphatases"/>
    <property type="match status" value="1"/>
</dbReference>
<dbReference type="PANTHER" id="PTHR11575">
    <property type="entry name" value="5'-NUCLEOTIDASE-RELATED"/>
    <property type="match status" value="1"/>
</dbReference>
<protein>
    <recommendedName>
        <fullName evidence="2">Putative 5'-nucleotidase C-terminal domain-containing protein</fullName>
    </recommendedName>
</protein>
<dbReference type="Gene3D" id="3.90.780.10">
    <property type="entry name" value="5'-Nucleotidase, C-terminal domain"/>
    <property type="match status" value="2"/>
</dbReference>
<dbReference type="GO" id="GO:0016788">
    <property type="term" value="F:hydrolase activity, acting on ester bonds"/>
    <property type="evidence" value="ECO:0007669"/>
    <property type="project" value="InterPro"/>
</dbReference>
<dbReference type="EMBL" id="KV425595">
    <property type="protein sequence ID" value="KZT22467.1"/>
    <property type="molecule type" value="Genomic_DNA"/>
</dbReference>
<dbReference type="SUPFAM" id="SSF55816">
    <property type="entry name" value="5'-nucleotidase (syn. UDP-sugar hydrolase), C-terminal domain"/>
    <property type="match status" value="1"/>
</dbReference>
<dbReference type="GO" id="GO:0005576">
    <property type="term" value="C:extracellular region"/>
    <property type="evidence" value="ECO:0007669"/>
    <property type="project" value="UniProtKB-ARBA"/>
</dbReference>
<evidence type="ECO:0000313" key="4">
    <source>
        <dbReference type="Proteomes" id="UP000076761"/>
    </source>
</evidence>
<dbReference type="InterPro" id="IPR029052">
    <property type="entry name" value="Metallo-depent_PP-like"/>
</dbReference>
<dbReference type="PROSITE" id="PS51257">
    <property type="entry name" value="PROKAR_LIPOPROTEIN"/>
    <property type="match status" value="1"/>
</dbReference>
<proteinExistence type="predicted"/>
<dbReference type="PANTHER" id="PTHR11575:SF22">
    <property type="entry name" value="ADL392WP"/>
    <property type="match status" value="1"/>
</dbReference>
<evidence type="ECO:0000259" key="2">
    <source>
        <dbReference type="Pfam" id="PF21953"/>
    </source>
</evidence>
<dbReference type="STRING" id="1314782.A0A165QI87"/>
<keyword evidence="1" id="KW-0732">Signal</keyword>
<feature type="signal peptide" evidence="1">
    <location>
        <begin position="1"/>
        <end position="19"/>
    </location>
</feature>
<accession>A0A165QI87</accession>
<feature type="chain" id="PRO_5007865024" description="Putative 5'-nucleotidase C-terminal domain-containing protein" evidence="1">
    <location>
        <begin position="20"/>
        <end position="623"/>
    </location>
</feature>
<dbReference type="FunCoup" id="A0A165QI87">
    <property type="interactions" value="208"/>
</dbReference>
<name>A0A165QI87_9AGAM</name>
<organism evidence="3 4">
    <name type="scientific">Neolentinus lepideus HHB14362 ss-1</name>
    <dbReference type="NCBI Taxonomy" id="1314782"/>
    <lineage>
        <taxon>Eukaryota</taxon>
        <taxon>Fungi</taxon>
        <taxon>Dikarya</taxon>
        <taxon>Basidiomycota</taxon>
        <taxon>Agaricomycotina</taxon>
        <taxon>Agaricomycetes</taxon>
        <taxon>Gloeophyllales</taxon>
        <taxon>Gloeophyllaceae</taxon>
        <taxon>Neolentinus</taxon>
    </lineage>
</organism>
<dbReference type="Gene3D" id="3.60.21.10">
    <property type="match status" value="1"/>
</dbReference>
<dbReference type="GO" id="GO:0009166">
    <property type="term" value="P:nucleotide catabolic process"/>
    <property type="evidence" value="ECO:0007669"/>
    <property type="project" value="InterPro"/>
</dbReference>
<dbReference type="FunFam" id="3.60.21.10:FF:000043">
    <property type="entry name" value="Ser/Thr protein phosphatase family"/>
    <property type="match status" value="1"/>
</dbReference>
<dbReference type="OrthoDB" id="7722975at2759"/>
<feature type="domain" description="Putative 5'-nucleotidase C-terminal" evidence="2">
    <location>
        <begin position="381"/>
        <end position="582"/>
    </location>
</feature>